<evidence type="ECO:0000313" key="1">
    <source>
        <dbReference type="EMBL" id="CAL5218611.1"/>
    </source>
</evidence>
<dbReference type="SUPFAM" id="SSF55826">
    <property type="entry name" value="YbaK/ProRS associated domain"/>
    <property type="match status" value="1"/>
</dbReference>
<dbReference type="EMBL" id="CAXHTA020000001">
    <property type="protein sequence ID" value="CAL5218611.1"/>
    <property type="molecule type" value="Genomic_DNA"/>
</dbReference>
<dbReference type="Proteomes" id="UP001497392">
    <property type="component" value="Unassembled WGS sequence"/>
</dbReference>
<protein>
    <submittedName>
        <fullName evidence="1">G310 protein</fullName>
    </submittedName>
</protein>
<proteinExistence type="predicted"/>
<accession>A0ABP1FFM0</accession>
<reference evidence="1 2" key="1">
    <citation type="submission" date="2024-06" db="EMBL/GenBank/DDBJ databases">
        <authorList>
            <person name="Kraege A."/>
            <person name="Thomma B."/>
        </authorList>
    </citation>
    <scope>NUCLEOTIDE SEQUENCE [LARGE SCALE GENOMIC DNA]</scope>
</reference>
<dbReference type="Gene3D" id="3.90.960.10">
    <property type="entry name" value="YbaK/aminoacyl-tRNA synthetase-associated domain"/>
    <property type="match status" value="1"/>
</dbReference>
<dbReference type="CDD" id="cd04332">
    <property type="entry name" value="YbaK_like"/>
    <property type="match status" value="1"/>
</dbReference>
<keyword evidence="2" id="KW-1185">Reference proteome</keyword>
<evidence type="ECO:0000313" key="2">
    <source>
        <dbReference type="Proteomes" id="UP001497392"/>
    </source>
</evidence>
<dbReference type="PANTHER" id="PTHR30411">
    <property type="entry name" value="CYTOPLASMIC PROTEIN"/>
    <property type="match status" value="1"/>
</dbReference>
<sequence length="239" mass="26791">MDGSEDRLAQLHDRQTLILDRIQRLEADTCNHDSHRAPLSRLPALQIEAIGQDVSDTEHRLGAELRSKGIPHRFVRVPADYYEHDLEFRRKCLDAESIQHLCKSIVMENTKLTEPAPGVSKYYCVIVQYAARLHAEKLKRCLYQSQKAAGGALGTKAFNMRLCPEDVSDRLTGFQHNAVTPIGSASPHMPIVLSDRIVKQLEGSKGYMWLGGGEVDLKLGFHVADFIRAYKPLVLDCTA</sequence>
<comment type="caution">
    <text evidence="1">The sequence shown here is derived from an EMBL/GenBank/DDBJ whole genome shotgun (WGS) entry which is preliminary data.</text>
</comment>
<dbReference type="InterPro" id="IPR036754">
    <property type="entry name" value="YbaK/aa-tRNA-synt-asso_dom_sf"/>
</dbReference>
<dbReference type="PANTHER" id="PTHR30411:SF4">
    <property type="entry name" value="YBAK_AMINOACYL-TRNA SYNTHETASE-ASSOCIATED DOMAIN-CONTAINING PROTEIN"/>
    <property type="match status" value="1"/>
</dbReference>
<name>A0ABP1FFM0_9CHLO</name>
<gene>
    <name evidence="1" type="primary">g310</name>
    <name evidence="1" type="ORF">VP750_LOCUS270</name>
</gene>
<organism evidence="1 2">
    <name type="scientific">Coccomyxa viridis</name>
    <dbReference type="NCBI Taxonomy" id="1274662"/>
    <lineage>
        <taxon>Eukaryota</taxon>
        <taxon>Viridiplantae</taxon>
        <taxon>Chlorophyta</taxon>
        <taxon>core chlorophytes</taxon>
        <taxon>Trebouxiophyceae</taxon>
        <taxon>Trebouxiophyceae incertae sedis</taxon>
        <taxon>Coccomyxaceae</taxon>
        <taxon>Coccomyxa</taxon>
    </lineage>
</organism>